<accession>A0A0N1HD40</accession>
<dbReference type="Pfam" id="PF00857">
    <property type="entry name" value="Isochorismatase"/>
    <property type="match status" value="1"/>
</dbReference>
<evidence type="ECO:0000313" key="6">
    <source>
        <dbReference type="EMBL" id="KPI42453.1"/>
    </source>
</evidence>
<dbReference type="SUPFAM" id="SSF53335">
    <property type="entry name" value="S-adenosyl-L-methionine-dependent methyltransferases"/>
    <property type="match status" value="1"/>
</dbReference>
<comment type="similarity">
    <text evidence="1">Belongs to the isochorismatase family.</text>
</comment>
<reference evidence="6 7" key="1">
    <citation type="submission" date="2015-06" db="EMBL/GenBank/DDBJ databases">
        <title>Draft genome of the ant-associated black yeast Phialophora attae CBS 131958.</title>
        <authorList>
            <person name="Moreno L.F."/>
            <person name="Stielow B.J."/>
            <person name="de Hoog S."/>
            <person name="Vicente V.A."/>
            <person name="Weiss V.A."/>
            <person name="de Vries M."/>
            <person name="Cruz L.M."/>
            <person name="Souza E.M."/>
        </authorList>
    </citation>
    <scope>NUCLEOTIDE SEQUENCE [LARGE SCALE GENOMIC DNA]</scope>
    <source>
        <strain evidence="6 7">CBS 131958</strain>
    </source>
</reference>
<evidence type="ECO:0000256" key="3">
    <source>
        <dbReference type="SAM" id="MobiDB-lite"/>
    </source>
</evidence>
<dbReference type="SUPFAM" id="SSF52499">
    <property type="entry name" value="Isochorismatase-like hydrolases"/>
    <property type="match status" value="1"/>
</dbReference>
<dbReference type="GO" id="GO:0006596">
    <property type="term" value="P:polyamine biosynthetic process"/>
    <property type="evidence" value="ECO:0007669"/>
    <property type="project" value="UniProtKB-KW"/>
</dbReference>
<keyword evidence="7" id="KW-1185">Reference proteome</keyword>
<dbReference type="NCBIfam" id="NF037959">
    <property type="entry name" value="MFS_SpdSyn"/>
    <property type="match status" value="1"/>
</dbReference>
<evidence type="ECO:0000259" key="5">
    <source>
        <dbReference type="Pfam" id="PF00857"/>
    </source>
</evidence>
<dbReference type="Gene3D" id="3.40.50.150">
    <property type="entry name" value="Vaccinia Virus protein VP39"/>
    <property type="match status" value="1"/>
</dbReference>
<dbReference type="EMBL" id="LFJN01000007">
    <property type="protein sequence ID" value="KPI42453.1"/>
    <property type="molecule type" value="Genomic_DNA"/>
</dbReference>
<dbReference type="VEuPathDB" id="FungiDB:AB675_9619"/>
<dbReference type="InterPro" id="IPR036380">
    <property type="entry name" value="Isochorismatase-like_sf"/>
</dbReference>
<feature type="domain" description="Isochorismatase-like" evidence="5">
    <location>
        <begin position="656"/>
        <end position="745"/>
    </location>
</feature>
<dbReference type="OrthoDB" id="2016285at2759"/>
<feature type="transmembrane region" description="Helical" evidence="4">
    <location>
        <begin position="170"/>
        <end position="189"/>
    </location>
</feature>
<evidence type="ECO:0000313" key="7">
    <source>
        <dbReference type="Proteomes" id="UP000038010"/>
    </source>
</evidence>
<evidence type="ECO:0000256" key="2">
    <source>
        <dbReference type="ARBA" id="ARBA00023115"/>
    </source>
</evidence>
<feature type="region of interest" description="Disordered" evidence="3">
    <location>
        <begin position="1"/>
        <end position="23"/>
    </location>
</feature>
<proteinExistence type="inferred from homology"/>
<evidence type="ECO:0000256" key="1">
    <source>
        <dbReference type="ARBA" id="ARBA00006336"/>
    </source>
</evidence>
<keyword evidence="4" id="KW-0812">Transmembrane</keyword>
<comment type="caution">
    <text evidence="6">The sequence shown here is derived from an EMBL/GenBank/DDBJ whole genome shotgun (WGS) entry which is preliminary data.</text>
</comment>
<feature type="region of interest" description="Disordered" evidence="3">
    <location>
        <begin position="559"/>
        <end position="608"/>
    </location>
</feature>
<keyword evidence="4" id="KW-1133">Transmembrane helix</keyword>
<feature type="transmembrane region" description="Helical" evidence="4">
    <location>
        <begin position="45"/>
        <end position="64"/>
    </location>
</feature>
<keyword evidence="4" id="KW-0472">Membrane</keyword>
<dbReference type="PANTHER" id="PTHR43317:SF1">
    <property type="entry name" value="THERMOSPERMINE SYNTHASE ACAULIS5"/>
    <property type="match status" value="1"/>
</dbReference>
<dbReference type="InterPro" id="IPR000868">
    <property type="entry name" value="Isochorismatase-like_dom"/>
</dbReference>
<protein>
    <recommendedName>
        <fullName evidence="5">Isochorismatase-like domain-containing protein</fullName>
    </recommendedName>
</protein>
<dbReference type="PANTHER" id="PTHR43317">
    <property type="entry name" value="THERMOSPERMINE SYNTHASE ACAULIS5"/>
    <property type="match status" value="1"/>
</dbReference>
<dbReference type="Proteomes" id="UP000038010">
    <property type="component" value="Unassembled WGS sequence"/>
</dbReference>
<evidence type="ECO:0000256" key="4">
    <source>
        <dbReference type="SAM" id="Phobius"/>
    </source>
</evidence>
<dbReference type="InterPro" id="IPR029063">
    <property type="entry name" value="SAM-dependent_MTases_sf"/>
</dbReference>
<dbReference type="STRING" id="1664694.A0A0N1HD40"/>
<feature type="transmembrane region" description="Helical" evidence="4">
    <location>
        <begin position="135"/>
        <end position="158"/>
    </location>
</feature>
<gene>
    <name evidence="6" type="ORF">AB675_9619</name>
</gene>
<feature type="transmembrane region" description="Helical" evidence="4">
    <location>
        <begin position="201"/>
        <end position="223"/>
    </location>
</feature>
<dbReference type="AlphaFoldDB" id="A0A0N1HD40"/>
<sequence>MARKARQRQNATKGAEGDATEAPAATGIPLNSFAKHRYPSTAFQYITNISVQRALQLVIVTAIYSTVSQSNLAPVYGSIPSSLYHRYGCIASIFLAFGIRRRLPTWVNKCVPTWAFWIPTVQFAITSYSDALGPVFGPVLTELITYYPLLVLAFYVSIDLFYSTQDPDTVSGLSEATPACVLFAIFSFIQRSSRDWLAHWVGTYAVFSRIGLQLAAGLLYCMILPRSLFWPAFPSVIYTFLGNSHTPLISTTELLNNTLALHDYTLLERAESVSGYISVLDSNKDGFRVMRCDHSLLGGEWLNPPAPSSNDPPRLVGEPIYAVFTMLEAVRLVEPAPVLAAPRNESRALNIGLGVGTAPSALMAHGIRTTVLELDPAVHHFAVKYFSMPTNHYFAHGDAVGWVESRKNHRAGEFDYIIHDVFTGGAEPVPLFTQEFLSGLHMLLRSDGVIAINYAGDLKTPSASLIYRTITSVFGDGCRVFREEPAPNKEVNNEGDFTNMVFFCRKHPDGLAVKFRKPVTADFLGSSLRKSYMMPQHEILPEAFDRAGGILTRKNTKILEKPDRLPLSTRYPQNLPHQHLPHPDPLPQRNHPSPLQYLKPQHPTSSTTSPLIIHHTFPAGINSNAFISPYNKLARWFTQLEASGAFPATTRDPNFPQYAVCKTLQPADGWGSKDEILYLRARGVRHVVLCGLTTVGPVLGSARLAADMDFHVVVVREGVMDDEEVVVGEFLLERVLARFADVVGMADLEEVFVRQAAS</sequence>
<dbReference type="RefSeq" id="XP_018002416.1">
    <property type="nucleotide sequence ID" value="XM_018150169.1"/>
</dbReference>
<name>A0A0N1HD40_9EURO</name>
<organism evidence="6 7">
    <name type="scientific">Cyphellophora attinorum</name>
    <dbReference type="NCBI Taxonomy" id="1664694"/>
    <lineage>
        <taxon>Eukaryota</taxon>
        <taxon>Fungi</taxon>
        <taxon>Dikarya</taxon>
        <taxon>Ascomycota</taxon>
        <taxon>Pezizomycotina</taxon>
        <taxon>Eurotiomycetes</taxon>
        <taxon>Chaetothyriomycetidae</taxon>
        <taxon>Chaetothyriales</taxon>
        <taxon>Cyphellophoraceae</taxon>
        <taxon>Cyphellophora</taxon>
    </lineage>
</organism>
<feature type="transmembrane region" description="Helical" evidence="4">
    <location>
        <begin position="84"/>
        <end position="99"/>
    </location>
</feature>
<keyword evidence="2" id="KW-0620">Polyamine biosynthesis</keyword>
<dbReference type="Gene3D" id="3.40.50.850">
    <property type="entry name" value="Isochorismatase-like"/>
    <property type="match status" value="1"/>
</dbReference>
<dbReference type="GeneID" id="28742049"/>